<feature type="compositionally biased region" description="Polar residues" evidence="1">
    <location>
        <begin position="122"/>
        <end position="134"/>
    </location>
</feature>
<reference evidence="2 3" key="1">
    <citation type="submission" date="2024-09" db="EMBL/GenBank/DDBJ databases">
        <title>Rethinking Asexuality: The Enigmatic Case of Functional Sexual Genes in Lepraria (Stereocaulaceae).</title>
        <authorList>
            <person name="Doellman M."/>
            <person name="Sun Y."/>
            <person name="Barcenas-Pena A."/>
            <person name="Lumbsch H.T."/>
            <person name="Grewe F."/>
        </authorList>
    </citation>
    <scope>NUCLEOTIDE SEQUENCE [LARGE SCALE GENOMIC DNA]</scope>
    <source>
        <strain evidence="2 3">Grewe 0041</strain>
    </source>
</reference>
<organism evidence="2 3">
    <name type="scientific">Lepraria finkii</name>
    <dbReference type="NCBI Taxonomy" id="1340010"/>
    <lineage>
        <taxon>Eukaryota</taxon>
        <taxon>Fungi</taxon>
        <taxon>Dikarya</taxon>
        <taxon>Ascomycota</taxon>
        <taxon>Pezizomycotina</taxon>
        <taxon>Lecanoromycetes</taxon>
        <taxon>OSLEUM clade</taxon>
        <taxon>Lecanoromycetidae</taxon>
        <taxon>Lecanorales</taxon>
        <taxon>Lecanorineae</taxon>
        <taxon>Stereocaulaceae</taxon>
        <taxon>Lepraria</taxon>
    </lineage>
</organism>
<name>A0ABR4BAS5_9LECA</name>
<evidence type="ECO:0000313" key="3">
    <source>
        <dbReference type="Proteomes" id="UP001590951"/>
    </source>
</evidence>
<protein>
    <submittedName>
        <fullName evidence="2">Uncharacterized protein</fullName>
    </submittedName>
</protein>
<gene>
    <name evidence="2" type="ORF">ABVK25_006884</name>
</gene>
<sequence length="154" mass="16758">MDPLSASANVLGLFAAARRVTLVLVTAVKGIKDAPRQVQAVLTEVTENNSHPLPDAIFSQWGDGSCKDRSFTSFDKAEATKPQSIYEPDADDTIMAFRGTRFCGSPIQPGRALIRRPLATPAAQTPKNTQLSVKSKNEHRLEEMHIGNDPSSRL</sequence>
<keyword evidence="3" id="KW-1185">Reference proteome</keyword>
<comment type="caution">
    <text evidence="2">The sequence shown here is derived from an EMBL/GenBank/DDBJ whole genome shotgun (WGS) entry which is preliminary data.</text>
</comment>
<feature type="compositionally biased region" description="Basic and acidic residues" evidence="1">
    <location>
        <begin position="135"/>
        <end position="146"/>
    </location>
</feature>
<evidence type="ECO:0000313" key="2">
    <source>
        <dbReference type="EMBL" id="KAL2052943.1"/>
    </source>
</evidence>
<evidence type="ECO:0000256" key="1">
    <source>
        <dbReference type="SAM" id="MobiDB-lite"/>
    </source>
</evidence>
<accession>A0ABR4BAS5</accession>
<proteinExistence type="predicted"/>
<feature type="region of interest" description="Disordered" evidence="1">
    <location>
        <begin position="119"/>
        <end position="154"/>
    </location>
</feature>
<dbReference type="Proteomes" id="UP001590951">
    <property type="component" value="Unassembled WGS sequence"/>
</dbReference>
<dbReference type="EMBL" id="JBHFEH010000024">
    <property type="protein sequence ID" value="KAL2052943.1"/>
    <property type="molecule type" value="Genomic_DNA"/>
</dbReference>